<evidence type="ECO:0000256" key="1">
    <source>
        <dbReference type="SAM" id="MobiDB-lite"/>
    </source>
</evidence>
<reference evidence="4" key="1">
    <citation type="submission" date="2025-08" db="UniProtKB">
        <authorList>
            <consortium name="RefSeq"/>
        </authorList>
    </citation>
    <scope>IDENTIFICATION</scope>
    <source>
        <tissue evidence="4">Kidney</tissue>
    </source>
</reference>
<name>A0A1S3FR70_DIPOR</name>
<proteinExistence type="predicted"/>
<dbReference type="GeneID" id="105990628"/>
<dbReference type="Pfam" id="PF15209">
    <property type="entry name" value="IL31"/>
    <property type="match status" value="1"/>
</dbReference>
<keyword evidence="2" id="KW-0732">Signal</keyword>
<dbReference type="GO" id="GO:0005615">
    <property type="term" value="C:extracellular space"/>
    <property type="evidence" value="ECO:0007669"/>
    <property type="project" value="TreeGrafter"/>
</dbReference>
<accession>A0A1S3FR70</accession>
<dbReference type="PANTHER" id="PTHR38652">
    <property type="entry name" value="INTERLEUKIN-31"/>
    <property type="match status" value="1"/>
</dbReference>
<evidence type="ECO:0000256" key="2">
    <source>
        <dbReference type="SAM" id="SignalP"/>
    </source>
</evidence>
<dbReference type="KEGG" id="dord:105990628"/>
<evidence type="ECO:0000313" key="4">
    <source>
        <dbReference type="RefSeq" id="XP_012878524.1"/>
    </source>
</evidence>
<dbReference type="GO" id="GO:0005126">
    <property type="term" value="F:cytokine receptor binding"/>
    <property type="evidence" value="ECO:0007669"/>
    <property type="project" value="TreeGrafter"/>
</dbReference>
<dbReference type="OrthoDB" id="9837064at2759"/>
<evidence type="ECO:0000313" key="3">
    <source>
        <dbReference type="Proteomes" id="UP000081671"/>
    </source>
</evidence>
<dbReference type="InParanoid" id="A0A1S3FR70"/>
<dbReference type="GO" id="GO:0005125">
    <property type="term" value="F:cytokine activity"/>
    <property type="evidence" value="ECO:0007669"/>
    <property type="project" value="TreeGrafter"/>
</dbReference>
<organism evidence="3 4">
    <name type="scientific">Dipodomys ordii</name>
    <name type="common">Ord's kangaroo rat</name>
    <dbReference type="NCBI Taxonomy" id="10020"/>
    <lineage>
        <taxon>Eukaryota</taxon>
        <taxon>Metazoa</taxon>
        <taxon>Chordata</taxon>
        <taxon>Craniata</taxon>
        <taxon>Vertebrata</taxon>
        <taxon>Euteleostomi</taxon>
        <taxon>Mammalia</taxon>
        <taxon>Eutheria</taxon>
        <taxon>Euarchontoglires</taxon>
        <taxon>Glires</taxon>
        <taxon>Rodentia</taxon>
        <taxon>Castorimorpha</taxon>
        <taxon>Heteromyidae</taxon>
        <taxon>Dipodomyinae</taxon>
        <taxon>Dipodomys</taxon>
    </lineage>
</organism>
<dbReference type="CTD" id="386653"/>
<dbReference type="RefSeq" id="XP_012878524.1">
    <property type="nucleotide sequence ID" value="XM_013023070.1"/>
</dbReference>
<feature type="signal peptide" evidence="2">
    <location>
        <begin position="1"/>
        <end position="42"/>
    </location>
</feature>
<dbReference type="Proteomes" id="UP000081671">
    <property type="component" value="Unplaced"/>
</dbReference>
<dbReference type="PANTHER" id="PTHR38652:SF1">
    <property type="entry name" value="INTERLEUKIN-31"/>
    <property type="match status" value="1"/>
</dbReference>
<feature type="chain" id="PRO_5010288087" evidence="2">
    <location>
        <begin position="43"/>
        <end position="199"/>
    </location>
</feature>
<dbReference type="InterPro" id="IPR027987">
    <property type="entry name" value="IL-31"/>
</dbReference>
<feature type="region of interest" description="Disordered" evidence="1">
    <location>
        <begin position="1"/>
        <end position="20"/>
    </location>
</feature>
<sequence length="199" mass="22393">MPRASASAARQPTDARSAPLPGPAKPALLLLCCVGTWLSALAGPLRGPSLCDTKTILDHLQFEADNLTKHYELQEPRLPRSEGESHWLPCFTPGPQAANNISVIQAYFQKVKELNVELSHQTNQNQLDVIIKRLHDLRYEDSPEPSISGPSDQYFKKKQFIQAVFREFSKCMNTTYKAFEDKLKAEGKDCARKRQRGLQ</sequence>
<dbReference type="AlphaFoldDB" id="A0A1S3FR70"/>
<dbReference type="FunCoup" id="A0A1S3FR70">
    <property type="interactions" value="382"/>
</dbReference>
<keyword evidence="3" id="KW-1185">Reference proteome</keyword>
<protein>
    <submittedName>
        <fullName evidence="4">Interleukin-31</fullName>
    </submittedName>
</protein>
<gene>
    <name evidence="4" type="primary">Il31</name>
</gene>